<name>A0A0F9QE84_9ZZZZ</name>
<dbReference type="EMBL" id="LAZR01001684">
    <property type="protein sequence ID" value="KKN40819.1"/>
    <property type="molecule type" value="Genomic_DNA"/>
</dbReference>
<comment type="caution">
    <text evidence="1">The sequence shown here is derived from an EMBL/GenBank/DDBJ whole genome shotgun (WGS) entry which is preliminary data.</text>
</comment>
<sequence>MEENIEILEMSITSDYIPHWSVAAALREFLQNALDADTQGLTMEISEDPERENWIQLINWGASLPIRTLLLGVSTKADKEEEIGQFGEGYKLACLVLTREDIPVEISSPEGTIIPFIGFSNQFQTDLLMFKWDKGTTFPAGIKISFPKRKVSESWLKSLILLDRPHDPRLLRNKPGRVYSGGLYLSLDLGQEKLEDCYHWGYNIFPADLKLDRDRGMVDPRSLRDATVKILEQDATSEEIYDAIMTPYPEFSQIPSYFFSGQTLTAVRNEFKKKYGEFAHAVEFSVSEEMLGLVENAGFIPIRMKTKTGYAILNGGQKDKDELRQVVANRGIHRKEYKPTEEEAKRIDRVIKILADCTDARYIYLISRIKDMKISTVLFTDPNILGSYSPDMNEIALSAKVLESVGKLMLVLIHEMCHAEYPGHGLDFHQGNDNAIIGLFNYLIEKE</sequence>
<reference evidence="1" key="1">
    <citation type="journal article" date="2015" name="Nature">
        <title>Complex archaea that bridge the gap between prokaryotes and eukaryotes.</title>
        <authorList>
            <person name="Spang A."/>
            <person name="Saw J.H."/>
            <person name="Jorgensen S.L."/>
            <person name="Zaremba-Niedzwiedzka K."/>
            <person name="Martijn J."/>
            <person name="Lind A.E."/>
            <person name="van Eijk R."/>
            <person name="Schleper C."/>
            <person name="Guy L."/>
            <person name="Ettema T.J."/>
        </authorList>
    </citation>
    <scope>NUCLEOTIDE SEQUENCE</scope>
</reference>
<accession>A0A0F9QE84</accession>
<organism evidence="1">
    <name type="scientific">marine sediment metagenome</name>
    <dbReference type="NCBI Taxonomy" id="412755"/>
    <lineage>
        <taxon>unclassified sequences</taxon>
        <taxon>metagenomes</taxon>
        <taxon>ecological metagenomes</taxon>
    </lineage>
</organism>
<dbReference type="InterPro" id="IPR036890">
    <property type="entry name" value="HATPase_C_sf"/>
</dbReference>
<gene>
    <name evidence="1" type="ORF">LCGC14_0729610</name>
</gene>
<protein>
    <submittedName>
        <fullName evidence="1">Uncharacterized protein</fullName>
    </submittedName>
</protein>
<evidence type="ECO:0000313" key="1">
    <source>
        <dbReference type="EMBL" id="KKN40819.1"/>
    </source>
</evidence>
<proteinExistence type="predicted"/>
<dbReference type="SUPFAM" id="SSF55874">
    <property type="entry name" value="ATPase domain of HSP90 chaperone/DNA topoisomerase II/histidine kinase"/>
    <property type="match status" value="1"/>
</dbReference>
<dbReference type="AlphaFoldDB" id="A0A0F9QE84"/>